<dbReference type="PANTHER" id="PTHR12338">
    <property type="entry name" value="AUTOTRANSPORTER"/>
    <property type="match status" value="1"/>
</dbReference>
<dbReference type="EMBL" id="NPEU01000452">
    <property type="protein sequence ID" value="RAI32078.1"/>
    <property type="molecule type" value="Genomic_DNA"/>
</dbReference>
<sequence length="1214" mass="119105">MSRRLRLGPFHALLGVALIEAALFGVALLAAVGTPDRAHAQALPTGGTVTSGTVGITQPNGSTLVINQTSPTGIVHWSTFSIGTGGTVNFNNGSGATLNRVTGNVPSSIDGLLTGTGSVFLVNPAGIAVGPNGVVQTGGSFVASTLDVKDSEFLARGTMTFDGTSTAAVVNLGRIGSSTGDVVLIARTVQNDGVIEAPQGTAAMASGREVVLSDGSLGNGKVHVRAPGGDGKVINRGTIRAADVELRANGGNVYALAGNTDGVIKATGIASKGGRIFLTAQGGTVTATQRMVARRAPTTTTTAGVTTSTSRGGDILIEADAVSIAGHLDATGDGAAGGRIVVTGGTVTLAAGALLDASGTAGGTVLVGGDRAGGRGTITYSDTPVRNADRVTVESGATIRADGTAGAGGNIVVWSEGTTTVAGTISATGTTAGGFIETSGNTLNFAGASINAGQGGTWLLDPDDLIIDTNNVGAIVTALNAGTNVIQETTQSGTGGYGDITVATNIAWSSNARLTLSAYRNIVLEPGVVISNSGGGHLVLRADNTGTGTGTVVFVPPDTQNPNAIQLPAVISFTAGGTVSIYYNPSSYTSPESFSNVMVSGGGTVTSYMLVNSVANLAAIASNPSGTYALGRDIDATYFAGVSVNFDGILDGWGGIGANRTISNLGKYTTSRGLFYSIESDGIVRNLIVAEAEIRAGSHESAVGVLAGTNYGVIENVLVTGKVDGGAFNGVRAGGLVGRNFGLIAGAVADVDVTTDGEATIGGLVGVNGGTGDIYASFAFGNVTAGPNASYGIYGGLVGKNEGSILYSGAAGDVTGGYHSTVGGLVGYNADDSYYFSYSPYYGSYYSYFYSYYDAYYSAFPYGGAGTIYGSTATGNVSAGANSIVGGLVGENYGAVVSSSAVGSAIGGADSSVGGLIGENFGLLAFSTASGGVSGGTGSDVGGAVGLNHTDGVLYRVSASGTAATTGTGGTAGGLVGFNDAGAVLQSFSSGAVSGDSGTAIGGLIGANVPNYYDGGAIVYQSYATGAVTGTGTAIAGGLIGVNAGYVEQTYATGAVTTGSGGIAGGLIGANSALVYGDTPTPETVTGTVVASYWDTQTSGQSGSAAGTGLTTAQLTSGLPAGFDPDVWSSVPGRSYPFIFGGPTYNPGPDPGTDPTPPQIYDPGLLVSLVSLNPSNTILGPPDPNQTNITPPAPPTGGNGAGDGGRGGRGAGGP</sequence>
<comment type="caution">
    <text evidence="3">The sequence shown here is derived from an EMBL/GenBank/DDBJ whole genome shotgun (WGS) entry which is preliminary data.</text>
</comment>
<evidence type="ECO:0000313" key="3">
    <source>
        <dbReference type="EMBL" id="RAI32078.1"/>
    </source>
</evidence>
<dbReference type="NCBIfam" id="TIGR01901">
    <property type="entry name" value="adhes_NPXG"/>
    <property type="match status" value="1"/>
</dbReference>
<feature type="compositionally biased region" description="Pro residues" evidence="1">
    <location>
        <begin position="1146"/>
        <end position="1160"/>
    </location>
</feature>
<dbReference type="Pfam" id="PF05860">
    <property type="entry name" value="TPS"/>
    <property type="match status" value="1"/>
</dbReference>
<keyword evidence="4" id="KW-1185">Reference proteome</keyword>
<dbReference type="SMART" id="SM00912">
    <property type="entry name" value="Haemagg_act"/>
    <property type="match status" value="1"/>
</dbReference>
<feature type="compositionally biased region" description="Gly residues" evidence="1">
    <location>
        <begin position="1197"/>
        <end position="1214"/>
    </location>
</feature>
<dbReference type="InterPro" id="IPR011050">
    <property type="entry name" value="Pectin_lyase_fold/virulence"/>
</dbReference>
<accession>A0A327K9W1</accession>
<evidence type="ECO:0000313" key="4">
    <source>
        <dbReference type="Proteomes" id="UP000248863"/>
    </source>
</evidence>
<feature type="non-terminal residue" evidence="3">
    <location>
        <position position="1214"/>
    </location>
</feature>
<evidence type="ECO:0000256" key="1">
    <source>
        <dbReference type="SAM" id="MobiDB-lite"/>
    </source>
</evidence>
<dbReference type="InterPro" id="IPR012334">
    <property type="entry name" value="Pectin_lyas_fold"/>
</dbReference>
<feature type="region of interest" description="Disordered" evidence="1">
    <location>
        <begin position="1141"/>
        <end position="1214"/>
    </location>
</feature>
<name>A0A327K9W1_9BRAD</name>
<evidence type="ECO:0000259" key="2">
    <source>
        <dbReference type="SMART" id="SM00912"/>
    </source>
</evidence>
<dbReference type="InterPro" id="IPR050909">
    <property type="entry name" value="Bact_Autotransporter_VF"/>
</dbReference>
<dbReference type="RefSeq" id="WP_146618908.1">
    <property type="nucleotide sequence ID" value="NZ_NPEU01000452.1"/>
</dbReference>
<dbReference type="SUPFAM" id="SSF51126">
    <property type="entry name" value="Pectin lyase-like"/>
    <property type="match status" value="1"/>
</dbReference>
<feature type="domain" description="Filamentous haemagglutinin FhaB/tRNA nuclease CdiA-like TPS" evidence="2">
    <location>
        <begin position="40"/>
        <end position="152"/>
    </location>
</feature>
<dbReference type="Proteomes" id="UP000248863">
    <property type="component" value="Unassembled WGS sequence"/>
</dbReference>
<dbReference type="Gene3D" id="2.160.20.110">
    <property type="match status" value="2"/>
</dbReference>
<proteinExistence type="predicted"/>
<dbReference type="AlphaFoldDB" id="A0A327K9W1"/>
<dbReference type="OrthoDB" id="1776524at2"/>
<reference evidence="3 4" key="1">
    <citation type="submission" date="2017-07" db="EMBL/GenBank/DDBJ databases">
        <title>Draft Genome Sequences of Select Purple Nonsulfur Bacteria.</title>
        <authorList>
            <person name="Lasarre B."/>
            <person name="Mckinlay J.B."/>
        </authorList>
    </citation>
    <scope>NUCLEOTIDE SEQUENCE [LARGE SCALE GENOMIC DNA]</scope>
    <source>
        <strain evidence="3 4">DSM 11907</strain>
    </source>
</reference>
<gene>
    <name evidence="3" type="ORF">CH338_24800</name>
</gene>
<dbReference type="Gene3D" id="2.160.20.10">
    <property type="entry name" value="Single-stranded right-handed beta-helix, Pectin lyase-like"/>
    <property type="match status" value="1"/>
</dbReference>
<dbReference type="InterPro" id="IPR008638">
    <property type="entry name" value="FhaB/CdiA-like_TPS"/>
</dbReference>
<dbReference type="PANTHER" id="PTHR12338:SF5">
    <property type="entry name" value="ANTIGEN 43-RELATED"/>
    <property type="match status" value="1"/>
</dbReference>
<organism evidence="3 4">
    <name type="scientific">Rhodoplanes elegans</name>
    <dbReference type="NCBI Taxonomy" id="29408"/>
    <lineage>
        <taxon>Bacteria</taxon>
        <taxon>Pseudomonadati</taxon>
        <taxon>Pseudomonadota</taxon>
        <taxon>Alphaproteobacteria</taxon>
        <taxon>Hyphomicrobiales</taxon>
        <taxon>Nitrobacteraceae</taxon>
        <taxon>Rhodoplanes</taxon>
    </lineage>
</organism>
<protein>
    <recommendedName>
        <fullName evidence="2">Filamentous haemagglutinin FhaB/tRNA nuclease CdiA-like TPS domain-containing protein</fullName>
    </recommendedName>
</protein>